<sequence>MYTSNRLGDSGLYISKIILGTAGYGSSRWQDWILEEEEALPLLEHAFKVGINSWDTLRRRIFQWRLGRYYWQSSQKVTYEIPRSEVVILCKIFYAIDPIKQSPISELMTKDKQGLVNRVGLSRKHIFDAVEASCERLGTYIDVLQVHRLDRDTLAKKIMKALNDVVDRVAELAEKYGVPMATIALGWCLKKNIYPISGLHSIARIDEAVSSVGFRLTDGDSAYVEELYVPKEVIS</sequence>
<evidence type="ECO:0000259" key="2">
    <source>
        <dbReference type="Pfam" id="PF00248"/>
    </source>
</evidence>
<dbReference type="InterPro" id="IPR050523">
    <property type="entry name" value="AKR_Detox_Biosynth"/>
</dbReference>
<dbReference type="Gene3D" id="3.20.20.100">
    <property type="entry name" value="NADP-dependent oxidoreductase domain"/>
    <property type="match status" value="2"/>
</dbReference>
<reference evidence="3 4" key="1">
    <citation type="submission" date="2018-05" db="EMBL/GenBank/DDBJ databases">
        <title>Genome sequencing and assembly of the regulated plant pathogen Lachnellula willkommii and related sister species for the development of diagnostic species identification markers.</title>
        <authorList>
            <person name="Giroux E."/>
            <person name="Bilodeau G."/>
        </authorList>
    </citation>
    <scope>NUCLEOTIDE SEQUENCE [LARGE SCALE GENOMIC DNA]</scope>
    <source>
        <strain evidence="3 4">CBS 197.66</strain>
    </source>
</reference>
<evidence type="ECO:0000313" key="4">
    <source>
        <dbReference type="Proteomes" id="UP000462212"/>
    </source>
</evidence>
<dbReference type="OrthoDB" id="1720422at2759"/>
<dbReference type="Pfam" id="PF00248">
    <property type="entry name" value="Aldo_ket_red"/>
    <property type="match status" value="1"/>
</dbReference>
<dbReference type="PANTHER" id="PTHR43364">
    <property type="entry name" value="NADH-SPECIFIC METHYLGLYOXAL REDUCTASE-RELATED"/>
    <property type="match status" value="1"/>
</dbReference>
<feature type="domain" description="NADP-dependent oxidoreductase" evidence="2">
    <location>
        <begin position="16"/>
        <end position="167"/>
    </location>
</feature>
<dbReference type="EMBL" id="QGMJ01000150">
    <property type="protein sequence ID" value="TVY41116.1"/>
    <property type="molecule type" value="Genomic_DNA"/>
</dbReference>
<name>A0A8H8RUZ9_9HELO</name>
<dbReference type="Proteomes" id="UP000462212">
    <property type="component" value="Unassembled WGS sequence"/>
</dbReference>
<protein>
    <submittedName>
        <fullName evidence="3">Versiconal hemiacetal acetate reductase</fullName>
    </submittedName>
</protein>
<dbReference type="InterPro" id="IPR036812">
    <property type="entry name" value="NAD(P)_OxRdtase_dom_sf"/>
</dbReference>
<gene>
    <name evidence="3" type="primary">vrdA_1</name>
    <name evidence="3" type="ORF">LSUB1_G002401</name>
</gene>
<accession>A0A8H8RUZ9</accession>
<dbReference type="AlphaFoldDB" id="A0A8H8RUZ9"/>
<dbReference type="GO" id="GO:0016491">
    <property type="term" value="F:oxidoreductase activity"/>
    <property type="evidence" value="ECO:0007669"/>
    <property type="project" value="UniProtKB-KW"/>
</dbReference>
<keyword evidence="1" id="KW-0560">Oxidoreductase</keyword>
<evidence type="ECO:0000256" key="1">
    <source>
        <dbReference type="ARBA" id="ARBA00023002"/>
    </source>
</evidence>
<evidence type="ECO:0000313" key="3">
    <source>
        <dbReference type="EMBL" id="TVY41116.1"/>
    </source>
</evidence>
<dbReference type="PANTHER" id="PTHR43364:SF15">
    <property type="entry name" value="ARYL-ALCOHOL DEHYDROGENASE AAD16-RELATED"/>
    <property type="match status" value="1"/>
</dbReference>
<proteinExistence type="predicted"/>
<comment type="caution">
    <text evidence="3">The sequence shown here is derived from an EMBL/GenBank/DDBJ whole genome shotgun (WGS) entry which is preliminary data.</text>
</comment>
<dbReference type="InterPro" id="IPR023210">
    <property type="entry name" value="NADP_OxRdtase_dom"/>
</dbReference>
<dbReference type="SUPFAM" id="SSF51430">
    <property type="entry name" value="NAD(P)-linked oxidoreductase"/>
    <property type="match status" value="1"/>
</dbReference>
<organism evidence="3 4">
    <name type="scientific">Lachnellula subtilissima</name>
    <dbReference type="NCBI Taxonomy" id="602034"/>
    <lineage>
        <taxon>Eukaryota</taxon>
        <taxon>Fungi</taxon>
        <taxon>Dikarya</taxon>
        <taxon>Ascomycota</taxon>
        <taxon>Pezizomycotina</taxon>
        <taxon>Leotiomycetes</taxon>
        <taxon>Helotiales</taxon>
        <taxon>Lachnaceae</taxon>
        <taxon>Lachnellula</taxon>
    </lineage>
</organism>
<keyword evidence="4" id="KW-1185">Reference proteome</keyword>